<gene>
    <name evidence="1" type="ORF">FIV42_15490</name>
</gene>
<dbReference type="Pfam" id="PF19866">
    <property type="entry name" value="DUF6339"/>
    <property type="match status" value="1"/>
</dbReference>
<evidence type="ECO:0000313" key="2">
    <source>
        <dbReference type="Proteomes" id="UP000315995"/>
    </source>
</evidence>
<dbReference type="RefSeq" id="WP_141198572.1">
    <property type="nucleotide sequence ID" value="NZ_CP041186.1"/>
</dbReference>
<organism evidence="1 2">
    <name type="scientific">Persicimonas caeni</name>
    <dbReference type="NCBI Taxonomy" id="2292766"/>
    <lineage>
        <taxon>Bacteria</taxon>
        <taxon>Deltaproteobacteria</taxon>
        <taxon>Bradymonadales</taxon>
        <taxon>Bradymonadaceae</taxon>
        <taxon>Persicimonas</taxon>
    </lineage>
</organism>
<accession>A0A4Y6PWI1</accession>
<dbReference type="EMBL" id="CP041186">
    <property type="protein sequence ID" value="QDG52095.1"/>
    <property type="molecule type" value="Genomic_DNA"/>
</dbReference>
<dbReference type="InterPro" id="IPR045920">
    <property type="entry name" value="DUF6339"/>
</dbReference>
<proteinExistence type="predicted"/>
<dbReference type="Proteomes" id="UP000315995">
    <property type="component" value="Chromosome"/>
</dbReference>
<accession>A0A5B8YB19</accession>
<sequence>MTLYLFPRLQKGNAKLWAERFHEMSPEQVAEARPRSDIDGVLFAPTGGPKVTDDILREFRQQVIEAAKASGYPDQRFLEGQRQFDLELARILLRLPIIPGEALRDEVWQYLTCKLVPEAVVWRFGSTKSSVVTGPTTESRFLGGNRNLLQRLWWRATILRDPTADDEVWLLDTSGRGLTEDNMVALLERGNIAGYHDLCRSIATEFIKYRPYVEGLRQSPEEHLLREVMKRVVRRAAFANLDAVAEEDRLETIRGLFVETIEAMGGNPPSPGRIYDKIAVRHLRPIDLPNSSSNQHEIQGVTALRQLLGEEEQQLDCHWRLFWKDGSVRKDFDGRVKWYDARASSPRRSEWRLYYPAGTPLEEAEERDMLVLATSLTDDQLHAFVLPRGAPISLQIRGALGAAEGVNVPDEVEEFVREKLHERL</sequence>
<reference evidence="1 2" key="1">
    <citation type="submission" date="2019-06" db="EMBL/GenBank/DDBJ databases">
        <title>Persicimonas caeni gen. nov., sp. nov., a predatory bacterium isolated from solar saltern.</title>
        <authorList>
            <person name="Wang S."/>
        </authorList>
    </citation>
    <scope>NUCLEOTIDE SEQUENCE [LARGE SCALE GENOMIC DNA]</scope>
    <source>
        <strain evidence="1 2">YN101</strain>
    </source>
</reference>
<evidence type="ECO:0008006" key="3">
    <source>
        <dbReference type="Google" id="ProtNLM"/>
    </source>
</evidence>
<dbReference type="AlphaFoldDB" id="A0A4Y6PWI1"/>
<protein>
    <recommendedName>
        <fullName evidence="3">Restriction endonuclease</fullName>
    </recommendedName>
</protein>
<name>A0A4Y6PWI1_PERCE</name>
<keyword evidence="2" id="KW-1185">Reference proteome</keyword>
<dbReference type="OrthoDB" id="9797574at2"/>
<evidence type="ECO:0000313" key="1">
    <source>
        <dbReference type="EMBL" id="QDG52095.1"/>
    </source>
</evidence>